<feature type="region of interest" description="Disordered" evidence="1">
    <location>
        <begin position="1"/>
        <end position="24"/>
    </location>
</feature>
<evidence type="ECO:0000313" key="3">
    <source>
        <dbReference type="Proteomes" id="UP000292082"/>
    </source>
</evidence>
<evidence type="ECO:0000313" key="2">
    <source>
        <dbReference type="EMBL" id="TBU60856.1"/>
    </source>
</evidence>
<reference evidence="2 3" key="1">
    <citation type="submission" date="2019-01" db="EMBL/GenBank/DDBJ databases">
        <title>Draft genome sequences of three monokaryotic isolates of the white-rot basidiomycete fungus Dichomitus squalens.</title>
        <authorList>
            <consortium name="DOE Joint Genome Institute"/>
            <person name="Lopez S.C."/>
            <person name="Andreopoulos B."/>
            <person name="Pangilinan J."/>
            <person name="Lipzen A."/>
            <person name="Riley R."/>
            <person name="Ahrendt S."/>
            <person name="Ng V."/>
            <person name="Barry K."/>
            <person name="Daum C."/>
            <person name="Grigoriev I.V."/>
            <person name="Hilden K.S."/>
            <person name="Makela M.R."/>
            <person name="de Vries R.P."/>
        </authorList>
    </citation>
    <scope>NUCLEOTIDE SEQUENCE [LARGE SCALE GENOMIC DNA]</scope>
    <source>
        <strain evidence="2 3">CBS 464.89</strain>
    </source>
</reference>
<sequence>MAYPARDRPRRDRGVPNRTPGGSLDSATGSYPAFALGWYSALYVRTLWARHAHVAVLSWPCPALADASSIWHTTCQSRTARELRRGRRYERTNAKRRPICQSRCRRQIDRRGALTLGAAFRVRIRASALRPRGRSCSTGRCLGSLHPRARRPSRPPGCVRGPAELEFVARTQGYGSIRIRVSRARVRIQPPMSRGTYSPRAWTWRLGGVRPRLLRAGRNIRVLQGRRSARLRTMLAGWHARSSVVDEGLMIVRPAQRCTEGGHLHPLSARASHAHCECMAWGPSS</sequence>
<proteinExistence type="predicted"/>
<dbReference type="EMBL" id="ML145102">
    <property type="protein sequence ID" value="TBU60856.1"/>
    <property type="molecule type" value="Genomic_DNA"/>
</dbReference>
<accession>A0A4Q9Q1Y6</accession>
<feature type="compositionally biased region" description="Basic and acidic residues" evidence="1">
    <location>
        <begin position="1"/>
        <end position="15"/>
    </location>
</feature>
<dbReference type="Proteomes" id="UP000292082">
    <property type="component" value="Unassembled WGS sequence"/>
</dbReference>
<dbReference type="AlphaFoldDB" id="A0A4Q9Q1Y6"/>
<name>A0A4Q9Q1Y6_9APHY</name>
<keyword evidence="3" id="KW-1185">Reference proteome</keyword>
<gene>
    <name evidence="2" type="ORF">BD310DRAFT_271217</name>
</gene>
<protein>
    <submittedName>
        <fullName evidence="2">Uncharacterized protein</fullName>
    </submittedName>
</protein>
<organism evidence="2 3">
    <name type="scientific">Dichomitus squalens</name>
    <dbReference type="NCBI Taxonomy" id="114155"/>
    <lineage>
        <taxon>Eukaryota</taxon>
        <taxon>Fungi</taxon>
        <taxon>Dikarya</taxon>
        <taxon>Basidiomycota</taxon>
        <taxon>Agaricomycotina</taxon>
        <taxon>Agaricomycetes</taxon>
        <taxon>Polyporales</taxon>
        <taxon>Polyporaceae</taxon>
        <taxon>Dichomitus</taxon>
    </lineage>
</organism>
<evidence type="ECO:0000256" key="1">
    <source>
        <dbReference type="SAM" id="MobiDB-lite"/>
    </source>
</evidence>